<dbReference type="AlphaFoldDB" id="A0A1Q2GU60"/>
<proteinExistence type="predicted"/>
<name>A0A1Q2GU60_9GAMM</name>
<dbReference type="EMBL" id="CP019628">
    <property type="protein sequence ID" value="AQP98642.1"/>
    <property type="molecule type" value="Genomic_DNA"/>
</dbReference>
<evidence type="ECO:0000313" key="2">
    <source>
        <dbReference type="Proteomes" id="UP000188243"/>
    </source>
</evidence>
<organism evidence="1 2">
    <name type="scientific">Pseudoalteromonas aliena</name>
    <dbReference type="NCBI Taxonomy" id="247523"/>
    <lineage>
        <taxon>Bacteria</taxon>
        <taxon>Pseudomonadati</taxon>
        <taxon>Pseudomonadota</taxon>
        <taxon>Gammaproteobacteria</taxon>
        <taxon>Alteromonadales</taxon>
        <taxon>Pseudoalteromonadaceae</taxon>
        <taxon>Pseudoalteromonas</taxon>
    </lineage>
</organism>
<accession>A0A1Q2GU60</accession>
<reference evidence="1 2" key="1">
    <citation type="submission" date="2017-02" db="EMBL/GenBank/DDBJ databases">
        <title>Complete genome sequence of the cold-active Pseudoalteromonas aliena strain EH1 isolated from Arctic seawater.</title>
        <authorList>
            <person name="Kim E."/>
            <person name="Heo E."/>
            <person name="Kim H."/>
            <person name="Kim D."/>
        </authorList>
    </citation>
    <scope>NUCLEOTIDE SEQUENCE [LARGE SCALE GENOMIC DNA]</scope>
    <source>
        <strain evidence="1 2">EH1</strain>
    </source>
</reference>
<dbReference type="STRING" id="247523.B0W48_01805"/>
<protein>
    <recommendedName>
        <fullName evidence="3">Siderophore ferric iron reductase</fullName>
    </recommendedName>
</protein>
<dbReference type="Proteomes" id="UP000188243">
    <property type="component" value="Chromosome"/>
</dbReference>
<sequence length="212" mass="24218">MAKNVTLAHFLFSSNEPENGLVPSLTLVRLLAQRCKEHYPSAPDQFVSRHLFLQLCWQSIYAYTYWLTQKQSPVMPTHTLVHLHGAYCRGLSFSHASTANKKMQFAALIRFFTQVGQWINTDLALSQKEQGRLLLDTLNNAIQRANSLAIAHTTHITYCHKQLHSLICQGFDLTILFEPLPLRLTCCRYYLAGYDKCQTCPKKDSKNNEPTS</sequence>
<evidence type="ECO:0008006" key="3">
    <source>
        <dbReference type="Google" id="ProtNLM"/>
    </source>
</evidence>
<dbReference type="KEGG" id="paln:B0W48_01805"/>
<evidence type="ECO:0000313" key="1">
    <source>
        <dbReference type="EMBL" id="AQP98642.1"/>
    </source>
</evidence>
<dbReference type="RefSeq" id="WP_077535368.1">
    <property type="nucleotide sequence ID" value="NZ_CP019628.1"/>
</dbReference>
<gene>
    <name evidence="1" type="ORF">B0W48_01805</name>
</gene>